<name>A0ABU3TNZ7_9BACT</name>
<dbReference type="NCBIfam" id="TIGR04409">
    <property type="entry name" value="LptC_YrbK"/>
    <property type="match status" value="1"/>
</dbReference>
<dbReference type="Pfam" id="PF06835">
    <property type="entry name" value="LptC"/>
    <property type="match status" value="1"/>
</dbReference>
<protein>
    <submittedName>
        <fullName evidence="1">LPS export ABC transporter periplasmic protein LptC</fullName>
    </submittedName>
</protein>
<reference evidence="1 2" key="1">
    <citation type="submission" date="2023-09" db="EMBL/GenBank/DDBJ databases">
        <title>Aquirufa genomes.</title>
        <authorList>
            <person name="Pitt A."/>
        </authorList>
    </citation>
    <scope>NUCLEOTIDE SEQUENCE [LARGE SCALE GENOMIC DNA]</scope>
    <source>
        <strain evidence="1 2">LEOWEIH-7C</strain>
    </source>
</reference>
<sequence length="181" mass="20775">MFGHLRFLLLVVISLLIWSCQKEQAVDNRVYRGPKSELLGIDMVYSDSGRTVVHMITDQQITSPTEDRIYPKEMKLWFYDKLGNVSSQIRGDSAHFFRTNNSYKLMGHVVINNVLKGEVMKTDEFTWLPDEKRIFTTKPVSIKTRTDIVHGVGFDAAQDFSTYSLRHVSNSVLTVDELPTN</sequence>
<comment type="caution">
    <text evidence="1">The sequence shown here is derived from an EMBL/GenBank/DDBJ whole genome shotgun (WGS) entry which is preliminary data.</text>
</comment>
<dbReference type="Proteomes" id="UP001249959">
    <property type="component" value="Unassembled WGS sequence"/>
</dbReference>
<dbReference type="EMBL" id="JAVNWW010000001">
    <property type="protein sequence ID" value="MDU0807593.1"/>
    <property type="molecule type" value="Genomic_DNA"/>
</dbReference>
<evidence type="ECO:0000313" key="2">
    <source>
        <dbReference type="Proteomes" id="UP001249959"/>
    </source>
</evidence>
<keyword evidence="2" id="KW-1185">Reference proteome</keyword>
<proteinExistence type="predicted"/>
<accession>A0ABU3TNZ7</accession>
<organism evidence="1 2">
    <name type="scientific">Aquirufa regiilacus</name>
    <dbReference type="NCBI Taxonomy" id="3024868"/>
    <lineage>
        <taxon>Bacteria</taxon>
        <taxon>Pseudomonadati</taxon>
        <taxon>Bacteroidota</taxon>
        <taxon>Cytophagia</taxon>
        <taxon>Cytophagales</taxon>
        <taxon>Flectobacillaceae</taxon>
        <taxon>Aquirufa</taxon>
    </lineage>
</organism>
<gene>
    <name evidence="1" type="primary">lptC</name>
    <name evidence="1" type="ORF">PQG45_00940</name>
</gene>
<dbReference type="RefSeq" id="WP_316070127.1">
    <property type="nucleotide sequence ID" value="NZ_JAVNWW010000001.1"/>
</dbReference>
<dbReference type="Gene3D" id="2.60.450.10">
    <property type="entry name" value="Lipopolysaccharide (LPS) transport protein A like domain"/>
    <property type="match status" value="1"/>
</dbReference>
<dbReference type="InterPro" id="IPR010664">
    <property type="entry name" value="LipoPS_assembly_LptC-rel"/>
</dbReference>
<dbReference type="InterPro" id="IPR026265">
    <property type="entry name" value="LptC"/>
</dbReference>
<evidence type="ECO:0000313" key="1">
    <source>
        <dbReference type="EMBL" id="MDU0807593.1"/>
    </source>
</evidence>